<feature type="transmembrane region" description="Helical" evidence="1">
    <location>
        <begin position="119"/>
        <end position="139"/>
    </location>
</feature>
<gene>
    <name evidence="2" type="ORF">NNX28_08740</name>
</gene>
<dbReference type="RefSeq" id="WP_255865490.1">
    <property type="nucleotide sequence ID" value="NZ_CP104263.1"/>
</dbReference>
<dbReference type="EMBL" id="JANFLP010000008">
    <property type="protein sequence ID" value="MCQ1950011.1"/>
    <property type="molecule type" value="Genomic_DNA"/>
</dbReference>
<keyword evidence="1" id="KW-0812">Transmembrane</keyword>
<evidence type="ECO:0000313" key="3">
    <source>
        <dbReference type="Proteomes" id="UP001206924"/>
    </source>
</evidence>
<accession>A0ABT1NQZ2</accession>
<feature type="transmembrane region" description="Helical" evidence="1">
    <location>
        <begin position="63"/>
        <end position="79"/>
    </location>
</feature>
<sequence>MENNLGAAEDAAARLRNLAADRNALAAGAAPPRTLLAGLGGVAACWVAGAADTHPGAAYESPSWTWLLVGLLFVILHLIQRDTGLKFRRLGARATGAVSGAVLLCLFLFSVSLGLVSLGITWAVTLTGLAAFVLVSWLAEVAYRAAVDHLRTVSLPRA</sequence>
<evidence type="ECO:0000313" key="2">
    <source>
        <dbReference type="EMBL" id="MCQ1950011.1"/>
    </source>
</evidence>
<proteinExistence type="predicted"/>
<comment type="caution">
    <text evidence="2">The sequence shown here is derived from an EMBL/GenBank/DDBJ whole genome shotgun (WGS) entry which is preliminary data.</text>
</comment>
<dbReference type="Proteomes" id="UP001206924">
    <property type="component" value="Unassembled WGS sequence"/>
</dbReference>
<evidence type="ECO:0000256" key="1">
    <source>
        <dbReference type="SAM" id="Phobius"/>
    </source>
</evidence>
<keyword evidence="3" id="KW-1185">Reference proteome</keyword>
<feature type="transmembrane region" description="Helical" evidence="1">
    <location>
        <begin position="91"/>
        <end position="113"/>
    </location>
</feature>
<protein>
    <submittedName>
        <fullName evidence="2">Uncharacterized protein</fullName>
    </submittedName>
</protein>
<name>A0ABT1NQZ2_9MICC</name>
<reference evidence="2 3" key="1">
    <citation type="submission" date="2022-07" db="EMBL/GenBank/DDBJ databases">
        <title>Novel species in genus Arthrobacter.</title>
        <authorList>
            <person name="Liu Y."/>
        </authorList>
    </citation>
    <scope>NUCLEOTIDE SEQUENCE [LARGE SCALE GENOMIC DNA]</scope>
    <source>
        <strain evidence="3">zg-Y859</strain>
    </source>
</reference>
<organism evidence="2 3">
    <name type="scientific">Arthrobacter jinronghuae</name>
    <dbReference type="NCBI Taxonomy" id="2964609"/>
    <lineage>
        <taxon>Bacteria</taxon>
        <taxon>Bacillati</taxon>
        <taxon>Actinomycetota</taxon>
        <taxon>Actinomycetes</taxon>
        <taxon>Micrococcales</taxon>
        <taxon>Micrococcaceae</taxon>
        <taxon>Arthrobacter</taxon>
    </lineage>
</organism>
<keyword evidence="1" id="KW-0472">Membrane</keyword>
<keyword evidence="1" id="KW-1133">Transmembrane helix</keyword>